<evidence type="ECO:0000313" key="2">
    <source>
        <dbReference type="Proteomes" id="UP001172101"/>
    </source>
</evidence>
<dbReference type="RefSeq" id="XP_060302000.1">
    <property type="nucleotide sequence ID" value="XM_060435893.1"/>
</dbReference>
<dbReference type="AlphaFoldDB" id="A0AA40BF68"/>
<sequence length="155" mass="17159">MPTALRAPENRSKKRHFSGWMRSSGRTYATRSSIVFQIRAANAWHSHVSQPTNHDRGLGGRRSRHTMDKAMTQSLVRAVTCLLDAWAIEVASRPTHARIDTNRRDSLTRRHGRCCGSTAAVGVAVVVLAGMVEELIVDVTVDPAPREEEELCDGD</sequence>
<protein>
    <submittedName>
        <fullName evidence="1">Uncharacterized protein</fullName>
    </submittedName>
</protein>
<accession>A0AA40BF68</accession>
<gene>
    <name evidence="1" type="ORF">B0T26DRAFT_6106</name>
</gene>
<keyword evidence="2" id="KW-1185">Reference proteome</keyword>
<name>A0AA40BF68_9PEZI</name>
<evidence type="ECO:0000313" key="1">
    <source>
        <dbReference type="EMBL" id="KAK0733123.1"/>
    </source>
</evidence>
<organism evidence="1 2">
    <name type="scientific">Lasiosphaeria miniovina</name>
    <dbReference type="NCBI Taxonomy" id="1954250"/>
    <lineage>
        <taxon>Eukaryota</taxon>
        <taxon>Fungi</taxon>
        <taxon>Dikarya</taxon>
        <taxon>Ascomycota</taxon>
        <taxon>Pezizomycotina</taxon>
        <taxon>Sordariomycetes</taxon>
        <taxon>Sordariomycetidae</taxon>
        <taxon>Sordariales</taxon>
        <taxon>Lasiosphaeriaceae</taxon>
        <taxon>Lasiosphaeria</taxon>
    </lineage>
</organism>
<dbReference type="Proteomes" id="UP001172101">
    <property type="component" value="Unassembled WGS sequence"/>
</dbReference>
<reference evidence="1" key="1">
    <citation type="submission" date="2023-06" db="EMBL/GenBank/DDBJ databases">
        <title>Genome-scale phylogeny and comparative genomics of the fungal order Sordariales.</title>
        <authorList>
            <consortium name="Lawrence Berkeley National Laboratory"/>
            <person name="Hensen N."/>
            <person name="Bonometti L."/>
            <person name="Westerberg I."/>
            <person name="Brannstrom I.O."/>
            <person name="Guillou S."/>
            <person name="Cros-Aarteil S."/>
            <person name="Calhoun S."/>
            <person name="Haridas S."/>
            <person name="Kuo A."/>
            <person name="Mondo S."/>
            <person name="Pangilinan J."/>
            <person name="Riley R."/>
            <person name="LaButti K."/>
            <person name="Andreopoulos B."/>
            <person name="Lipzen A."/>
            <person name="Chen C."/>
            <person name="Yanf M."/>
            <person name="Daum C."/>
            <person name="Ng V."/>
            <person name="Clum A."/>
            <person name="Steindorff A."/>
            <person name="Ohm R."/>
            <person name="Martin F."/>
            <person name="Silar P."/>
            <person name="Natvig D."/>
            <person name="Lalanne C."/>
            <person name="Gautier V."/>
            <person name="Ament-velasquez S.L."/>
            <person name="Kruys A."/>
            <person name="Hutchinson M.I."/>
            <person name="Powell A.J."/>
            <person name="Barry K."/>
            <person name="Miller A.N."/>
            <person name="Grigoriev I.V."/>
            <person name="Debuchy R."/>
            <person name="Gladieux P."/>
            <person name="Thoren M.H."/>
            <person name="Johannesson H."/>
        </authorList>
    </citation>
    <scope>NUCLEOTIDE SEQUENCE</scope>
    <source>
        <strain evidence="1">SMH2392-1A</strain>
    </source>
</reference>
<proteinExistence type="predicted"/>
<dbReference type="GeneID" id="85319163"/>
<comment type="caution">
    <text evidence="1">The sequence shown here is derived from an EMBL/GenBank/DDBJ whole genome shotgun (WGS) entry which is preliminary data.</text>
</comment>
<dbReference type="EMBL" id="JAUIRO010000001">
    <property type="protein sequence ID" value="KAK0733123.1"/>
    <property type="molecule type" value="Genomic_DNA"/>
</dbReference>